<evidence type="ECO:0000313" key="2">
    <source>
        <dbReference type="Proteomes" id="UP001196413"/>
    </source>
</evidence>
<comment type="caution">
    <text evidence="1">The sequence shown here is derived from an EMBL/GenBank/DDBJ whole genome shotgun (WGS) entry which is preliminary data.</text>
</comment>
<keyword evidence="2" id="KW-1185">Reference proteome</keyword>
<dbReference type="EMBL" id="JAHQIW010000552">
    <property type="protein sequence ID" value="KAJ1348749.1"/>
    <property type="molecule type" value="Genomic_DNA"/>
</dbReference>
<dbReference type="Proteomes" id="UP001196413">
    <property type="component" value="Unassembled WGS sequence"/>
</dbReference>
<evidence type="ECO:0000313" key="1">
    <source>
        <dbReference type="EMBL" id="KAJ1348749.1"/>
    </source>
</evidence>
<sequence>MDEGRRGCERSLCDATAMPEALARTTFDFVPYSRAAWKKLEHCRVEAIFCLETMFPLSFGNILQARRQDVRSAEEVCDE</sequence>
<accession>A0AAD5MQW9</accession>
<dbReference type="AlphaFoldDB" id="A0AAD5MQW9"/>
<name>A0AAD5MQW9_PARTN</name>
<organism evidence="1 2">
    <name type="scientific">Parelaphostrongylus tenuis</name>
    <name type="common">Meningeal worm</name>
    <dbReference type="NCBI Taxonomy" id="148309"/>
    <lineage>
        <taxon>Eukaryota</taxon>
        <taxon>Metazoa</taxon>
        <taxon>Ecdysozoa</taxon>
        <taxon>Nematoda</taxon>
        <taxon>Chromadorea</taxon>
        <taxon>Rhabditida</taxon>
        <taxon>Rhabditina</taxon>
        <taxon>Rhabditomorpha</taxon>
        <taxon>Strongyloidea</taxon>
        <taxon>Metastrongylidae</taxon>
        <taxon>Parelaphostrongylus</taxon>
    </lineage>
</organism>
<proteinExistence type="predicted"/>
<reference evidence="1" key="1">
    <citation type="submission" date="2021-06" db="EMBL/GenBank/DDBJ databases">
        <title>Parelaphostrongylus tenuis whole genome reference sequence.</title>
        <authorList>
            <person name="Garwood T.J."/>
            <person name="Larsen P.A."/>
            <person name="Fountain-Jones N.M."/>
            <person name="Garbe J.R."/>
            <person name="Macchietto M.G."/>
            <person name="Kania S.A."/>
            <person name="Gerhold R.W."/>
            <person name="Richards J.E."/>
            <person name="Wolf T.M."/>
        </authorList>
    </citation>
    <scope>NUCLEOTIDE SEQUENCE</scope>
    <source>
        <strain evidence="1">MNPRO001-30</strain>
        <tissue evidence="1">Meninges</tissue>
    </source>
</reference>
<gene>
    <name evidence="1" type="ORF">KIN20_004132</name>
</gene>
<protein>
    <submittedName>
        <fullName evidence="1">Uncharacterized protein</fullName>
    </submittedName>
</protein>